<comment type="caution">
    <text evidence="1">The sequence shown here is derived from an EMBL/GenBank/DDBJ whole genome shotgun (WGS) entry which is preliminary data.</text>
</comment>
<keyword evidence="2" id="KW-1185">Reference proteome</keyword>
<reference evidence="1 2" key="1">
    <citation type="journal article" date="2021" name="Front. Genet.">
        <title>Chromosome-Level Genome Assembly Reveals Significant Gene Expansion in the Toll and IMD Signaling Pathways of Dendrolimus kikuchii.</title>
        <authorList>
            <person name="Zhou J."/>
            <person name="Wu P."/>
            <person name="Xiong Z."/>
            <person name="Liu N."/>
            <person name="Zhao N."/>
            <person name="Ji M."/>
            <person name="Qiu Y."/>
            <person name="Yang B."/>
        </authorList>
    </citation>
    <scope>NUCLEOTIDE SEQUENCE [LARGE SCALE GENOMIC DNA]</scope>
    <source>
        <strain evidence="1">Ann1</strain>
    </source>
</reference>
<gene>
    <name evidence="1" type="ORF">K1T71_000172</name>
</gene>
<dbReference type="Proteomes" id="UP000824533">
    <property type="component" value="Linkage Group LG01"/>
</dbReference>
<organism evidence="1 2">
    <name type="scientific">Dendrolimus kikuchii</name>
    <dbReference type="NCBI Taxonomy" id="765133"/>
    <lineage>
        <taxon>Eukaryota</taxon>
        <taxon>Metazoa</taxon>
        <taxon>Ecdysozoa</taxon>
        <taxon>Arthropoda</taxon>
        <taxon>Hexapoda</taxon>
        <taxon>Insecta</taxon>
        <taxon>Pterygota</taxon>
        <taxon>Neoptera</taxon>
        <taxon>Endopterygota</taxon>
        <taxon>Lepidoptera</taxon>
        <taxon>Glossata</taxon>
        <taxon>Ditrysia</taxon>
        <taxon>Bombycoidea</taxon>
        <taxon>Lasiocampidae</taxon>
        <taxon>Dendrolimus</taxon>
    </lineage>
</organism>
<protein>
    <submittedName>
        <fullName evidence="1">Uncharacterized protein</fullName>
    </submittedName>
</protein>
<accession>A0ACC1DIF4</accession>
<name>A0ACC1DIF4_9NEOP</name>
<evidence type="ECO:0000313" key="1">
    <source>
        <dbReference type="EMBL" id="KAJ0183749.1"/>
    </source>
</evidence>
<evidence type="ECO:0000313" key="2">
    <source>
        <dbReference type="Proteomes" id="UP000824533"/>
    </source>
</evidence>
<sequence length="103" mass="11566">MTRGRGRRGRVRAHAAAPRLYLLRYARCSRRRQRAAGRRPHSGQPAPWFTVRCENNTRSTDKPTSMIYANSSKASTLVYTEVHMARAKCGSNAVDHTSAYMAA</sequence>
<proteinExistence type="predicted"/>
<dbReference type="EMBL" id="CM034387">
    <property type="protein sequence ID" value="KAJ0183749.1"/>
    <property type="molecule type" value="Genomic_DNA"/>
</dbReference>